<feature type="coiled-coil region" evidence="1">
    <location>
        <begin position="151"/>
        <end position="218"/>
    </location>
</feature>
<feature type="compositionally biased region" description="Basic and acidic residues" evidence="2">
    <location>
        <begin position="656"/>
        <end position="672"/>
    </location>
</feature>
<keyword evidence="4" id="KW-1185">Reference proteome</keyword>
<comment type="caution">
    <text evidence="3">The sequence shown here is derived from an EMBL/GenBank/DDBJ whole genome shotgun (WGS) entry which is preliminary data.</text>
</comment>
<evidence type="ECO:0000313" key="4">
    <source>
        <dbReference type="Proteomes" id="UP000179807"/>
    </source>
</evidence>
<dbReference type="VEuPathDB" id="TrichDB:TRFO_41098"/>
<feature type="compositionally biased region" description="Basic and acidic residues" evidence="2">
    <location>
        <begin position="530"/>
        <end position="551"/>
    </location>
</feature>
<dbReference type="AlphaFoldDB" id="A0A1J4L1P0"/>
<proteinExistence type="predicted"/>
<evidence type="ECO:0000256" key="1">
    <source>
        <dbReference type="SAM" id="Coils"/>
    </source>
</evidence>
<dbReference type="GeneID" id="94848283"/>
<gene>
    <name evidence="3" type="ORF">TRFO_41098</name>
</gene>
<accession>A0A1J4L1P0</accession>
<dbReference type="Proteomes" id="UP000179807">
    <property type="component" value="Unassembled WGS sequence"/>
</dbReference>
<sequence>MCYEKNDYFQNEINSQISKQIQDIRSKVDIFRQSEIKSKADKISELIKSSKRNMDSINLQSASEIRSKLFDLVRDITSFTNNFSNFAESSNASMRQTKIEHQRITNQMSQFLSKVNLIENRKERIITRSEEHNNEFNRIDEKTLSSFSTLMNVLNETIEQTSNNLANEVKNEANSREIVNSALIQQVNTVNQNVAQSINRLTNDLKQVNDHFNKLLSNTNQQISEALHETQSLTDSMITQLNESIDPLVEEITKDFESMQAELVDTISVIRNNSKESNKTFEEVLEKEAKVRKNNHKTFLKKFNAFDKVVKEEQKMQNQKLKEIEKDIINTGIDCFNEAINKHAGNISKITNFTEILDTIESKLNDLDASITQIKSDCFEEIRTADLKLIDLRSSLETNKVELLKSYDFYEQRVNQIQNSGNSSSGELLQQIKRRSREFNDKAQERMDSVIRKAQQILDHINTRSLSDDFITDTETLKTEKESEEGSPKDTDKEECNITITDDFETETPKNETETDKTEKENSSQEEDKENSIKCEIMNKEKEENQTKENSEISFEDSFSIEKEEETKTEEISVEDDLSTDIQEENQDNNAENSINSKSETVETVESEEESQSDEESNDIIDDGLDEEFESTPEEESEQQSEVPVEEEEEVLEEEEKVKEDEITNDKQSGNKEEEEDTDIDFTKFELSSDSEPGHIASISTAILENPAGFKDQFTLNPDDFAINFVDPRKTNRESRKP</sequence>
<name>A0A1J4L1P0_9EUKA</name>
<feature type="compositionally biased region" description="Basic and acidic residues" evidence="2">
    <location>
        <begin position="560"/>
        <end position="571"/>
    </location>
</feature>
<keyword evidence="1" id="KW-0175">Coiled coil</keyword>
<feature type="compositionally biased region" description="Acidic residues" evidence="2">
    <location>
        <begin position="572"/>
        <end position="587"/>
    </location>
</feature>
<dbReference type="RefSeq" id="XP_068370491.1">
    <property type="nucleotide sequence ID" value="XM_068513579.1"/>
</dbReference>
<feature type="compositionally biased region" description="Acidic residues" evidence="2">
    <location>
        <begin position="603"/>
        <end position="655"/>
    </location>
</feature>
<feature type="compositionally biased region" description="Basic and acidic residues" evidence="2">
    <location>
        <begin position="475"/>
        <end position="496"/>
    </location>
</feature>
<feature type="region of interest" description="Disordered" evidence="2">
    <location>
        <begin position="475"/>
        <end position="681"/>
    </location>
</feature>
<protein>
    <submittedName>
        <fullName evidence="3">Uncharacterized protein</fullName>
    </submittedName>
</protein>
<organism evidence="3 4">
    <name type="scientific">Tritrichomonas foetus</name>
    <dbReference type="NCBI Taxonomy" id="1144522"/>
    <lineage>
        <taxon>Eukaryota</taxon>
        <taxon>Metamonada</taxon>
        <taxon>Parabasalia</taxon>
        <taxon>Tritrichomonadida</taxon>
        <taxon>Tritrichomonadidae</taxon>
        <taxon>Tritrichomonas</taxon>
    </lineage>
</organism>
<reference evidence="3" key="1">
    <citation type="submission" date="2016-10" db="EMBL/GenBank/DDBJ databases">
        <authorList>
            <person name="Benchimol M."/>
            <person name="Almeida L.G."/>
            <person name="Vasconcelos A.T."/>
            <person name="Perreira-Neves A."/>
            <person name="Rosa I.A."/>
            <person name="Tasca T."/>
            <person name="Bogo M.R."/>
            <person name="de Souza W."/>
        </authorList>
    </citation>
    <scope>NUCLEOTIDE SEQUENCE [LARGE SCALE GENOMIC DNA]</scope>
    <source>
        <strain evidence="3">K</strain>
    </source>
</reference>
<dbReference type="EMBL" id="MLAK01000012">
    <property type="protein sequence ID" value="OHT17355.1"/>
    <property type="molecule type" value="Genomic_DNA"/>
</dbReference>
<feature type="compositionally biased region" description="Basic and acidic residues" evidence="2">
    <location>
        <begin position="507"/>
        <end position="523"/>
    </location>
</feature>
<evidence type="ECO:0000313" key="3">
    <source>
        <dbReference type="EMBL" id="OHT17355.1"/>
    </source>
</evidence>
<evidence type="ECO:0000256" key="2">
    <source>
        <dbReference type="SAM" id="MobiDB-lite"/>
    </source>
</evidence>